<evidence type="ECO:0000313" key="2">
    <source>
        <dbReference type="Proteomes" id="UP000551616"/>
    </source>
</evidence>
<dbReference type="AlphaFoldDB" id="A0A7V8V202"/>
<keyword evidence="2" id="KW-1185">Reference proteome</keyword>
<name>A0A7V8V202_9BACT</name>
<proteinExistence type="predicted"/>
<gene>
    <name evidence="1" type="ORF">HOV93_05980</name>
</gene>
<organism evidence="1 2">
    <name type="scientific">Bremerella alba</name>
    <dbReference type="NCBI Taxonomy" id="980252"/>
    <lineage>
        <taxon>Bacteria</taxon>
        <taxon>Pseudomonadati</taxon>
        <taxon>Planctomycetota</taxon>
        <taxon>Planctomycetia</taxon>
        <taxon>Pirellulales</taxon>
        <taxon>Pirellulaceae</taxon>
        <taxon>Bremerella</taxon>
    </lineage>
</organism>
<reference evidence="1 2" key="1">
    <citation type="submission" date="2020-05" db="EMBL/GenBank/DDBJ databases">
        <title>Bremerella alba sp. nov., a novel planctomycete isolated from the surface of the macroalga Fucus spiralis.</title>
        <authorList>
            <person name="Godinho O."/>
            <person name="Botelho R."/>
            <person name="Albuquerque L."/>
            <person name="Wiegand S."/>
            <person name="Da Costa M.S."/>
            <person name="Lobo-Da-Cunha A."/>
            <person name="Jogler C."/>
            <person name="Lage O.M."/>
        </authorList>
    </citation>
    <scope>NUCLEOTIDE SEQUENCE [LARGE SCALE GENOMIC DNA]</scope>
    <source>
        <strain evidence="1 2">FF15</strain>
    </source>
</reference>
<sequence>MLVVLPPTSRMNTLKVDNGNDEYDLMFSDRDFAILGGPSMLMPEGGRFINALGVFENTSVAQNMRIPAGSHVRRRRGNLLLHARAALNYLERDADLLAYDYSFRLSKGEDRHKLKGHLGDFKIRGLFGGVDGQPRGFCTLTLSELSPNGLGRDVELIDLRKRDEMETDDCGLLKIYRTEAEFGWLSPIRGMIDFLEASDADEIVIYHS</sequence>
<dbReference type="EMBL" id="JABRWO010000001">
    <property type="protein sequence ID" value="MBA2113449.1"/>
    <property type="molecule type" value="Genomic_DNA"/>
</dbReference>
<comment type="caution">
    <text evidence="1">The sequence shown here is derived from an EMBL/GenBank/DDBJ whole genome shotgun (WGS) entry which is preliminary data.</text>
</comment>
<accession>A0A7V8V202</accession>
<evidence type="ECO:0000313" key="1">
    <source>
        <dbReference type="EMBL" id="MBA2113449.1"/>
    </source>
</evidence>
<protein>
    <submittedName>
        <fullName evidence="1">Uncharacterized protein</fullName>
    </submittedName>
</protein>
<dbReference type="Proteomes" id="UP000551616">
    <property type="component" value="Unassembled WGS sequence"/>
</dbReference>